<dbReference type="WBParaSite" id="ACRNAN_Path_53.g202.t1">
    <property type="protein sequence ID" value="ACRNAN_Path_53.g202.t1"/>
    <property type="gene ID" value="ACRNAN_Path_53.g202"/>
</dbReference>
<dbReference type="InterPro" id="IPR030456">
    <property type="entry name" value="TF_fork_head_CS_2"/>
</dbReference>
<dbReference type="GO" id="GO:0030154">
    <property type="term" value="P:cell differentiation"/>
    <property type="evidence" value="ECO:0007669"/>
    <property type="project" value="TreeGrafter"/>
</dbReference>
<dbReference type="PROSITE" id="PS50039">
    <property type="entry name" value="FORK_HEAD_3"/>
    <property type="match status" value="1"/>
</dbReference>
<reference evidence="6" key="1">
    <citation type="submission" date="2022-11" db="UniProtKB">
        <authorList>
            <consortium name="WormBaseParasite"/>
        </authorList>
    </citation>
    <scope>IDENTIFICATION</scope>
</reference>
<feature type="domain" description="Fork-head" evidence="4">
    <location>
        <begin position="1"/>
        <end position="75"/>
    </location>
</feature>
<dbReference type="SUPFAM" id="SSF46785">
    <property type="entry name" value="Winged helix' DNA-binding domain"/>
    <property type="match status" value="1"/>
</dbReference>
<protein>
    <submittedName>
        <fullName evidence="6">Fork-head domain-containing protein</fullName>
    </submittedName>
</protein>
<dbReference type="GO" id="GO:0000981">
    <property type="term" value="F:DNA-binding transcription factor activity, RNA polymerase II-specific"/>
    <property type="evidence" value="ECO:0007669"/>
    <property type="project" value="TreeGrafter"/>
</dbReference>
<keyword evidence="2 3" id="KW-0539">Nucleus</keyword>
<name>A0A914C7Y7_9BILA</name>
<comment type="subcellular location">
    <subcellularLocation>
        <location evidence="3">Nucleus</location>
    </subcellularLocation>
</comment>
<dbReference type="Proteomes" id="UP000887540">
    <property type="component" value="Unplaced"/>
</dbReference>
<proteinExistence type="predicted"/>
<feature type="DNA-binding region" description="Fork-head" evidence="3">
    <location>
        <begin position="1"/>
        <end position="75"/>
    </location>
</feature>
<accession>A0A914C7Y7</accession>
<evidence type="ECO:0000256" key="1">
    <source>
        <dbReference type="ARBA" id="ARBA00023125"/>
    </source>
</evidence>
<dbReference type="PANTHER" id="PTHR11829:SF377">
    <property type="entry name" value="FORK HEAD DOMAIN-CONTAINING PROTEIN FD4-RELATED"/>
    <property type="match status" value="1"/>
</dbReference>
<dbReference type="InterPro" id="IPR036390">
    <property type="entry name" value="WH_DNA-bd_sf"/>
</dbReference>
<dbReference type="Gene3D" id="1.10.10.10">
    <property type="entry name" value="Winged helix-like DNA-binding domain superfamily/Winged helix DNA-binding domain"/>
    <property type="match status" value="1"/>
</dbReference>
<evidence type="ECO:0000259" key="4">
    <source>
        <dbReference type="PROSITE" id="PS50039"/>
    </source>
</evidence>
<evidence type="ECO:0000313" key="5">
    <source>
        <dbReference type="Proteomes" id="UP000887540"/>
    </source>
</evidence>
<evidence type="ECO:0000256" key="2">
    <source>
        <dbReference type="ARBA" id="ARBA00023242"/>
    </source>
</evidence>
<dbReference type="GO" id="GO:0009653">
    <property type="term" value="P:anatomical structure morphogenesis"/>
    <property type="evidence" value="ECO:0007669"/>
    <property type="project" value="TreeGrafter"/>
</dbReference>
<evidence type="ECO:0000256" key="3">
    <source>
        <dbReference type="PROSITE-ProRule" id="PRU00089"/>
    </source>
</evidence>
<dbReference type="PANTHER" id="PTHR11829">
    <property type="entry name" value="FORKHEAD BOX PROTEIN"/>
    <property type="match status" value="1"/>
</dbReference>
<dbReference type="GO" id="GO:0005634">
    <property type="term" value="C:nucleus"/>
    <property type="evidence" value="ECO:0007669"/>
    <property type="project" value="UniProtKB-SubCell"/>
</dbReference>
<dbReference type="PRINTS" id="PR00053">
    <property type="entry name" value="FORKHEAD"/>
</dbReference>
<dbReference type="AlphaFoldDB" id="A0A914C7Y7"/>
<dbReference type="GO" id="GO:0000978">
    <property type="term" value="F:RNA polymerase II cis-regulatory region sequence-specific DNA binding"/>
    <property type="evidence" value="ECO:0007669"/>
    <property type="project" value="TreeGrafter"/>
</dbReference>
<dbReference type="InterPro" id="IPR050211">
    <property type="entry name" value="FOX_domain-containing"/>
</dbReference>
<dbReference type="PROSITE" id="PS00658">
    <property type="entry name" value="FORK_HEAD_2"/>
    <property type="match status" value="1"/>
</dbReference>
<keyword evidence="1 3" id="KW-0238">DNA-binding</keyword>
<evidence type="ECO:0000313" key="6">
    <source>
        <dbReference type="WBParaSite" id="ACRNAN_Path_53.g202.t1"/>
    </source>
</evidence>
<dbReference type="Pfam" id="PF00250">
    <property type="entry name" value="Forkhead"/>
    <property type="match status" value="1"/>
</dbReference>
<dbReference type="InterPro" id="IPR001766">
    <property type="entry name" value="Fork_head_dom"/>
</dbReference>
<keyword evidence="5" id="KW-1185">Reference proteome</keyword>
<organism evidence="5 6">
    <name type="scientific">Acrobeloides nanus</name>
    <dbReference type="NCBI Taxonomy" id="290746"/>
    <lineage>
        <taxon>Eukaryota</taxon>
        <taxon>Metazoa</taxon>
        <taxon>Ecdysozoa</taxon>
        <taxon>Nematoda</taxon>
        <taxon>Chromadorea</taxon>
        <taxon>Rhabditida</taxon>
        <taxon>Tylenchina</taxon>
        <taxon>Cephalobomorpha</taxon>
        <taxon>Cephaloboidea</taxon>
        <taxon>Cephalobidae</taxon>
        <taxon>Acrobeloides</taxon>
    </lineage>
</organism>
<dbReference type="InterPro" id="IPR036388">
    <property type="entry name" value="WH-like_DNA-bd_sf"/>
</dbReference>
<sequence>MLPLTEIYKFIMEKFPFYRNNTQRWQNSLRHNLSFNDCFVKIPRRPDRPGKGSYWAIHPHALHMFENGSCLRRQKRFKLDQLSHLSNKLKAPKSATFDGLHGFHVNFPNSNDFLINNISSNLLLPNTIPTLPSLPTTSSATSPPIFPPTRLPMMPFPMNLLNGLDQSPIDLNMLLMSSNFLCGQLNLLAQQEEQTTPTSKQDGITQEMKAKEIPNACSFSISSLLRPAS</sequence>
<dbReference type="SMART" id="SM00339">
    <property type="entry name" value="FH"/>
    <property type="match status" value="1"/>
</dbReference>